<dbReference type="AlphaFoldDB" id="A0AAV2YV13"/>
<reference evidence="1" key="2">
    <citation type="journal article" date="2023" name="Microbiol Resour">
        <title>Decontamination and Annotation of the Draft Genome Sequence of the Oomycete Lagenidium giganteum ARSEF 373.</title>
        <authorList>
            <person name="Morgan W.R."/>
            <person name="Tartar A."/>
        </authorList>
    </citation>
    <scope>NUCLEOTIDE SEQUENCE</scope>
    <source>
        <strain evidence="1">ARSEF 373</strain>
    </source>
</reference>
<evidence type="ECO:0000313" key="2">
    <source>
        <dbReference type="Proteomes" id="UP001146120"/>
    </source>
</evidence>
<name>A0AAV2YV13_9STRA</name>
<protein>
    <submittedName>
        <fullName evidence="1">Uncharacterized protein</fullName>
    </submittedName>
</protein>
<gene>
    <name evidence="1" type="ORF">N0F65_012500</name>
</gene>
<keyword evidence="2" id="KW-1185">Reference proteome</keyword>
<comment type="caution">
    <text evidence="1">The sequence shown here is derived from an EMBL/GenBank/DDBJ whole genome shotgun (WGS) entry which is preliminary data.</text>
</comment>
<accession>A0AAV2YV13</accession>
<proteinExistence type="predicted"/>
<dbReference type="Proteomes" id="UP001146120">
    <property type="component" value="Unassembled WGS sequence"/>
</dbReference>
<evidence type="ECO:0000313" key="1">
    <source>
        <dbReference type="EMBL" id="DAZ96419.1"/>
    </source>
</evidence>
<sequence length="28" mass="3022">MATQHTANKIISFVRIVFESVSNGSLDG</sequence>
<reference evidence="1" key="1">
    <citation type="submission" date="2022-11" db="EMBL/GenBank/DDBJ databases">
        <authorList>
            <person name="Morgan W.R."/>
            <person name="Tartar A."/>
        </authorList>
    </citation>
    <scope>NUCLEOTIDE SEQUENCE</scope>
    <source>
        <strain evidence="1">ARSEF 373</strain>
    </source>
</reference>
<organism evidence="1 2">
    <name type="scientific">Lagenidium giganteum</name>
    <dbReference type="NCBI Taxonomy" id="4803"/>
    <lineage>
        <taxon>Eukaryota</taxon>
        <taxon>Sar</taxon>
        <taxon>Stramenopiles</taxon>
        <taxon>Oomycota</taxon>
        <taxon>Peronosporomycetes</taxon>
        <taxon>Pythiales</taxon>
        <taxon>Pythiaceae</taxon>
    </lineage>
</organism>
<dbReference type="EMBL" id="DAKRPA010000168">
    <property type="protein sequence ID" value="DAZ96419.1"/>
    <property type="molecule type" value="Genomic_DNA"/>
</dbReference>